<dbReference type="Gene3D" id="3.30.70.920">
    <property type="match status" value="1"/>
</dbReference>
<dbReference type="PANTHER" id="PTHR30154">
    <property type="entry name" value="LEUCINE-RESPONSIVE REGULATORY PROTEIN"/>
    <property type="match status" value="1"/>
</dbReference>
<protein>
    <submittedName>
        <fullName evidence="5">Lrp/AsnC family transcriptional regulator</fullName>
    </submittedName>
</protein>
<dbReference type="InterPro" id="IPR019888">
    <property type="entry name" value="Tscrpt_reg_AsnC-like"/>
</dbReference>
<keyword evidence="3" id="KW-0804">Transcription</keyword>
<dbReference type="InterPro" id="IPR036388">
    <property type="entry name" value="WH-like_DNA-bd_sf"/>
</dbReference>
<dbReference type="Pfam" id="PF01037">
    <property type="entry name" value="AsnC_trans_reg"/>
    <property type="match status" value="1"/>
</dbReference>
<dbReference type="InterPro" id="IPR011008">
    <property type="entry name" value="Dimeric_a/b-barrel"/>
</dbReference>
<evidence type="ECO:0000259" key="4">
    <source>
        <dbReference type="PROSITE" id="PS50956"/>
    </source>
</evidence>
<sequence length="165" mass="18151">MLSSRTVDNYQSGRNPVRLDETDLVILRELARDARLANNVLAARAGVAPSTCLGRVRALREAGVIRGYHADIDPQALGLQIRAIIAVVLRPEMRDRMLAAARQLRRRPEVTDVFVLAGTVDLHVHVLCPTVEALRDFTAAQLGANPAFASTQTSLVFEQIRDDDD</sequence>
<keyword evidence="2" id="KW-0238">DNA-binding</keyword>
<comment type="caution">
    <text evidence="5">The sequence shown here is derived from an EMBL/GenBank/DDBJ whole genome shotgun (WGS) entry which is preliminary data.</text>
</comment>
<dbReference type="InterPro" id="IPR000485">
    <property type="entry name" value="AsnC-type_HTH_dom"/>
</dbReference>
<evidence type="ECO:0000313" key="5">
    <source>
        <dbReference type="EMBL" id="GAA3709450.1"/>
    </source>
</evidence>
<reference evidence="6" key="1">
    <citation type="journal article" date="2019" name="Int. J. Syst. Evol. Microbiol.">
        <title>The Global Catalogue of Microorganisms (GCM) 10K type strain sequencing project: providing services to taxonomists for standard genome sequencing and annotation.</title>
        <authorList>
            <consortium name="The Broad Institute Genomics Platform"/>
            <consortium name="The Broad Institute Genome Sequencing Center for Infectious Disease"/>
            <person name="Wu L."/>
            <person name="Ma J."/>
        </authorList>
    </citation>
    <scope>NUCLEOTIDE SEQUENCE [LARGE SCALE GENOMIC DNA]</scope>
    <source>
        <strain evidence="6">JCM 16961</strain>
    </source>
</reference>
<dbReference type="InterPro" id="IPR036390">
    <property type="entry name" value="WH_DNA-bd_sf"/>
</dbReference>
<evidence type="ECO:0000313" key="6">
    <source>
        <dbReference type="Proteomes" id="UP001501536"/>
    </source>
</evidence>
<dbReference type="Gene3D" id="1.10.10.10">
    <property type="entry name" value="Winged helix-like DNA-binding domain superfamily/Winged helix DNA-binding domain"/>
    <property type="match status" value="1"/>
</dbReference>
<evidence type="ECO:0000256" key="1">
    <source>
        <dbReference type="ARBA" id="ARBA00023015"/>
    </source>
</evidence>
<name>A0ABP7DUX8_9MICC</name>
<dbReference type="PANTHER" id="PTHR30154:SF54">
    <property type="entry name" value="POSSIBLE TRANSCRIPTIONAL REGULATORY PROTEIN (PROBABLY LRP_ASNC-FAMILY)"/>
    <property type="match status" value="1"/>
</dbReference>
<evidence type="ECO:0000256" key="2">
    <source>
        <dbReference type="ARBA" id="ARBA00023125"/>
    </source>
</evidence>
<dbReference type="Pfam" id="PF13412">
    <property type="entry name" value="HTH_24"/>
    <property type="match status" value="1"/>
</dbReference>
<keyword evidence="6" id="KW-1185">Reference proteome</keyword>
<dbReference type="SMART" id="SM00344">
    <property type="entry name" value="HTH_ASNC"/>
    <property type="match status" value="1"/>
</dbReference>
<dbReference type="PRINTS" id="PR00033">
    <property type="entry name" value="HTHASNC"/>
</dbReference>
<dbReference type="SUPFAM" id="SSF46785">
    <property type="entry name" value="Winged helix' DNA-binding domain"/>
    <property type="match status" value="1"/>
</dbReference>
<dbReference type="RefSeq" id="WP_344884913.1">
    <property type="nucleotide sequence ID" value="NZ_BAABCJ010000006.1"/>
</dbReference>
<dbReference type="Proteomes" id="UP001501536">
    <property type="component" value="Unassembled WGS sequence"/>
</dbReference>
<organism evidence="5 6">
    <name type="scientific">Zhihengliuella alba</name>
    <dbReference type="NCBI Taxonomy" id="547018"/>
    <lineage>
        <taxon>Bacteria</taxon>
        <taxon>Bacillati</taxon>
        <taxon>Actinomycetota</taxon>
        <taxon>Actinomycetes</taxon>
        <taxon>Micrococcales</taxon>
        <taxon>Micrococcaceae</taxon>
        <taxon>Zhihengliuella</taxon>
    </lineage>
</organism>
<dbReference type="PROSITE" id="PS50956">
    <property type="entry name" value="HTH_ASNC_2"/>
    <property type="match status" value="1"/>
</dbReference>
<accession>A0ABP7DUX8</accession>
<keyword evidence="1" id="KW-0805">Transcription regulation</keyword>
<gene>
    <name evidence="5" type="ORF">GCM10022377_23900</name>
</gene>
<feature type="domain" description="HTH asnC-type" evidence="4">
    <location>
        <begin position="19"/>
        <end position="80"/>
    </location>
</feature>
<dbReference type="EMBL" id="BAABCJ010000006">
    <property type="protein sequence ID" value="GAA3709450.1"/>
    <property type="molecule type" value="Genomic_DNA"/>
</dbReference>
<proteinExistence type="predicted"/>
<evidence type="ECO:0000256" key="3">
    <source>
        <dbReference type="ARBA" id="ARBA00023163"/>
    </source>
</evidence>
<dbReference type="InterPro" id="IPR019887">
    <property type="entry name" value="Tscrpt_reg_AsnC/Lrp_C"/>
</dbReference>
<dbReference type="SUPFAM" id="SSF54909">
    <property type="entry name" value="Dimeric alpha+beta barrel"/>
    <property type="match status" value="1"/>
</dbReference>